<feature type="region of interest" description="Disordered" evidence="8">
    <location>
        <begin position="773"/>
        <end position="821"/>
    </location>
</feature>
<evidence type="ECO:0008006" key="13">
    <source>
        <dbReference type="Google" id="ProtNLM"/>
    </source>
</evidence>
<evidence type="ECO:0000256" key="2">
    <source>
        <dbReference type="ARBA" id="ARBA00022737"/>
    </source>
</evidence>
<feature type="region of interest" description="Disordered" evidence="8">
    <location>
        <begin position="586"/>
        <end position="622"/>
    </location>
</feature>
<dbReference type="SUPFAM" id="SSF54928">
    <property type="entry name" value="RNA-binding domain, RBD"/>
    <property type="match status" value="2"/>
</dbReference>
<feature type="zinc finger region" description="C3H1-type" evidence="7">
    <location>
        <begin position="307"/>
        <end position="334"/>
    </location>
</feature>
<dbReference type="GO" id="GO:0045892">
    <property type="term" value="P:negative regulation of DNA-templated transcription"/>
    <property type="evidence" value="ECO:0007669"/>
    <property type="project" value="InterPro"/>
</dbReference>
<feature type="compositionally biased region" description="Acidic residues" evidence="8">
    <location>
        <begin position="778"/>
        <end position="790"/>
    </location>
</feature>
<dbReference type="OrthoDB" id="2129491at2759"/>
<feature type="zinc finger region" description="C3H1-type" evidence="7">
    <location>
        <begin position="740"/>
        <end position="767"/>
    </location>
</feature>
<dbReference type="EMBL" id="QPFP01000013">
    <property type="protein sequence ID" value="TEB33194.1"/>
    <property type="molecule type" value="Genomic_DNA"/>
</dbReference>
<feature type="domain" description="C3H1-type" evidence="10">
    <location>
        <begin position="569"/>
        <end position="595"/>
    </location>
</feature>
<comment type="caution">
    <text evidence="11">The sequence shown here is derived from an EMBL/GenBank/DDBJ whole genome shotgun (WGS) entry which is preliminary data.</text>
</comment>
<dbReference type="SUPFAM" id="SSF90229">
    <property type="entry name" value="CCCH zinc finger"/>
    <property type="match status" value="4"/>
</dbReference>
<evidence type="ECO:0000256" key="4">
    <source>
        <dbReference type="ARBA" id="ARBA00022786"/>
    </source>
</evidence>
<feature type="domain" description="C3H1-type" evidence="10">
    <location>
        <begin position="432"/>
        <end position="460"/>
    </location>
</feature>
<name>A0A4Y7TGU1_COPMI</name>
<dbReference type="Gene3D" id="3.30.40.10">
    <property type="entry name" value="Zinc/RING finger domain, C3HC4 (zinc finger)"/>
    <property type="match status" value="1"/>
</dbReference>
<dbReference type="STRING" id="71717.A0A4Y7TGU1"/>
<dbReference type="Pfam" id="PF01485">
    <property type="entry name" value="IBR"/>
    <property type="match status" value="1"/>
</dbReference>
<dbReference type="Gene3D" id="4.10.1000.10">
    <property type="entry name" value="Zinc finger, CCCH-type"/>
    <property type="match status" value="2"/>
</dbReference>
<dbReference type="InterPro" id="IPR013083">
    <property type="entry name" value="Znf_RING/FYVE/PHD"/>
</dbReference>
<dbReference type="Pfam" id="PF00642">
    <property type="entry name" value="zf-CCCH"/>
    <property type="match status" value="1"/>
</dbReference>
<feature type="region of interest" description="Disordered" evidence="8">
    <location>
        <begin position="678"/>
        <end position="743"/>
    </location>
</feature>
<feature type="domain" description="C3H1-type" evidence="10">
    <location>
        <begin position="740"/>
        <end position="767"/>
    </location>
</feature>
<evidence type="ECO:0000256" key="5">
    <source>
        <dbReference type="ARBA" id="ARBA00022833"/>
    </source>
</evidence>
<evidence type="ECO:0000256" key="6">
    <source>
        <dbReference type="PROSITE-ProRule" id="PRU00176"/>
    </source>
</evidence>
<dbReference type="GO" id="GO:0005634">
    <property type="term" value="C:nucleus"/>
    <property type="evidence" value="ECO:0007669"/>
    <property type="project" value="TreeGrafter"/>
</dbReference>
<keyword evidence="12" id="KW-1185">Reference proteome</keyword>
<dbReference type="SUPFAM" id="SSF57850">
    <property type="entry name" value="RING/U-box"/>
    <property type="match status" value="1"/>
</dbReference>
<feature type="compositionally biased region" description="Basic and acidic residues" evidence="8">
    <location>
        <begin position="220"/>
        <end position="230"/>
    </location>
</feature>
<keyword evidence="4" id="KW-0833">Ubl conjugation pathway</keyword>
<dbReference type="Gene3D" id="3.30.1370.210">
    <property type="match status" value="2"/>
</dbReference>
<proteinExistence type="predicted"/>
<feature type="compositionally biased region" description="Polar residues" evidence="8">
    <location>
        <begin position="64"/>
        <end position="76"/>
    </location>
</feature>
<protein>
    <recommendedName>
        <fullName evidence="13">RING-type E3 ubiquitin transferase</fullName>
    </recommendedName>
</protein>
<feature type="zinc finger region" description="C3H1-type" evidence="7">
    <location>
        <begin position="135"/>
        <end position="162"/>
    </location>
</feature>
<dbReference type="Gene3D" id="3.30.70.330">
    <property type="match status" value="2"/>
</dbReference>
<feature type="zinc finger region" description="C3H1-type" evidence="7">
    <location>
        <begin position="432"/>
        <end position="460"/>
    </location>
</feature>
<evidence type="ECO:0000259" key="9">
    <source>
        <dbReference type="PROSITE" id="PS50102"/>
    </source>
</evidence>
<dbReference type="InterPro" id="IPR012677">
    <property type="entry name" value="Nucleotide-bd_a/b_plait_sf"/>
</dbReference>
<dbReference type="InterPro" id="IPR002867">
    <property type="entry name" value="IBR_dom"/>
</dbReference>
<dbReference type="InterPro" id="IPR035979">
    <property type="entry name" value="RBD_domain_sf"/>
</dbReference>
<dbReference type="InterPro" id="IPR017907">
    <property type="entry name" value="Znf_RING_CS"/>
</dbReference>
<feature type="domain" description="RRM" evidence="9">
    <location>
        <begin position="853"/>
        <end position="928"/>
    </location>
</feature>
<dbReference type="InterPro" id="IPR000571">
    <property type="entry name" value="Znf_CCCH"/>
</dbReference>
<evidence type="ECO:0000256" key="1">
    <source>
        <dbReference type="ARBA" id="ARBA00022723"/>
    </source>
</evidence>
<evidence type="ECO:0000256" key="7">
    <source>
        <dbReference type="PROSITE-ProRule" id="PRU00723"/>
    </source>
</evidence>
<dbReference type="PANTHER" id="PTHR13119">
    <property type="entry name" value="ZINC FINGER CCCH DOMAIN-CONTAINING PROTEI"/>
    <property type="match status" value="1"/>
</dbReference>
<feature type="compositionally biased region" description="Basic and acidic residues" evidence="8">
    <location>
        <begin position="155"/>
        <end position="167"/>
    </location>
</feature>
<feature type="compositionally biased region" description="Pro residues" evidence="8">
    <location>
        <begin position="77"/>
        <end position="90"/>
    </location>
</feature>
<keyword evidence="2" id="KW-0677">Repeat</keyword>
<feature type="zinc finger region" description="C3H1-type" evidence="7">
    <location>
        <begin position="569"/>
        <end position="595"/>
    </location>
</feature>
<evidence type="ECO:0000256" key="8">
    <source>
        <dbReference type="SAM" id="MobiDB-lite"/>
    </source>
</evidence>
<dbReference type="CDD" id="cd00590">
    <property type="entry name" value="RRM_SF"/>
    <property type="match status" value="1"/>
</dbReference>
<feature type="compositionally biased region" description="Polar residues" evidence="8">
    <location>
        <begin position="480"/>
        <end position="494"/>
    </location>
</feature>
<reference evidence="11 12" key="1">
    <citation type="journal article" date="2019" name="Nat. Ecol. Evol.">
        <title>Megaphylogeny resolves global patterns of mushroom evolution.</title>
        <authorList>
            <person name="Varga T."/>
            <person name="Krizsan K."/>
            <person name="Foldi C."/>
            <person name="Dima B."/>
            <person name="Sanchez-Garcia M."/>
            <person name="Sanchez-Ramirez S."/>
            <person name="Szollosi G.J."/>
            <person name="Szarkandi J.G."/>
            <person name="Papp V."/>
            <person name="Albert L."/>
            <person name="Andreopoulos W."/>
            <person name="Angelini C."/>
            <person name="Antonin V."/>
            <person name="Barry K.W."/>
            <person name="Bougher N.L."/>
            <person name="Buchanan P."/>
            <person name="Buyck B."/>
            <person name="Bense V."/>
            <person name="Catcheside P."/>
            <person name="Chovatia M."/>
            <person name="Cooper J."/>
            <person name="Damon W."/>
            <person name="Desjardin D."/>
            <person name="Finy P."/>
            <person name="Geml J."/>
            <person name="Haridas S."/>
            <person name="Hughes K."/>
            <person name="Justo A."/>
            <person name="Karasinski D."/>
            <person name="Kautmanova I."/>
            <person name="Kiss B."/>
            <person name="Kocsube S."/>
            <person name="Kotiranta H."/>
            <person name="LaButti K.M."/>
            <person name="Lechner B.E."/>
            <person name="Liimatainen K."/>
            <person name="Lipzen A."/>
            <person name="Lukacs Z."/>
            <person name="Mihaltcheva S."/>
            <person name="Morgado L.N."/>
            <person name="Niskanen T."/>
            <person name="Noordeloos M.E."/>
            <person name="Ohm R.A."/>
            <person name="Ortiz-Santana B."/>
            <person name="Ovrebo C."/>
            <person name="Racz N."/>
            <person name="Riley R."/>
            <person name="Savchenko A."/>
            <person name="Shiryaev A."/>
            <person name="Soop K."/>
            <person name="Spirin V."/>
            <person name="Szebenyi C."/>
            <person name="Tomsovsky M."/>
            <person name="Tulloss R.E."/>
            <person name="Uehling J."/>
            <person name="Grigoriev I.V."/>
            <person name="Vagvolgyi C."/>
            <person name="Papp T."/>
            <person name="Martin F.M."/>
            <person name="Miettinen O."/>
            <person name="Hibbett D.S."/>
            <person name="Nagy L.G."/>
        </authorList>
    </citation>
    <scope>NUCLEOTIDE SEQUENCE [LARGE SCALE GENOMIC DNA]</scope>
    <source>
        <strain evidence="11 12">FP101781</strain>
    </source>
</reference>
<dbReference type="SMART" id="SM00356">
    <property type="entry name" value="ZnF_C3H1"/>
    <property type="match status" value="8"/>
</dbReference>
<keyword evidence="6" id="KW-0694">RNA-binding</keyword>
<dbReference type="Proteomes" id="UP000298030">
    <property type="component" value="Unassembled WGS sequence"/>
</dbReference>
<dbReference type="GO" id="GO:0003723">
    <property type="term" value="F:RNA binding"/>
    <property type="evidence" value="ECO:0007669"/>
    <property type="project" value="UniProtKB-UniRule"/>
</dbReference>
<organism evidence="11 12">
    <name type="scientific">Coprinellus micaceus</name>
    <name type="common">Glistening ink-cap mushroom</name>
    <name type="synonym">Coprinus micaceus</name>
    <dbReference type="NCBI Taxonomy" id="71717"/>
    <lineage>
        <taxon>Eukaryota</taxon>
        <taxon>Fungi</taxon>
        <taxon>Dikarya</taxon>
        <taxon>Basidiomycota</taxon>
        <taxon>Agaricomycotina</taxon>
        <taxon>Agaricomycetes</taxon>
        <taxon>Agaricomycetidae</taxon>
        <taxon>Agaricales</taxon>
        <taxon>Agaricineae</taxon>
        <taxon>Psathyrellaceae</taxon>
        <taxon>Coprinellus</taxon>
    </lineage>
</organism>
<dbReference type="InterPro" id="IPR000504">
    <property type="entry name" value="RRM_dom"/>
</dbReference>
<feature type="region of interest" description="Disordered" evidence="8">
    <location>
        <begin position="31"/>
        <end position="97"/>
    </location>
</feature>
<dbReference type="GO" id="GO:0008270">
    <property type="term" value="F:zinc ion binding"/>
    <property type="evidence" value="ECO:0007669"/>
    <property type="project" value="UniProtKB-KW"/>
</dbReference>
<keyword evidence="3 7" id="KW-0863">Zinc-finger</keyword>
<sequence length="1468" mass="159398">MPPTPAPNSKKLCSYFVKKGSCAYGDRCTKLHASSSSPRTNPSSRHSRKPSPQIASPKPHYPATTPSVAGTLINRSPTPPDIEPATPSTPAPRARPVRQEKDLCNFYAIGLCEGGDECEFRHEGTAGNLCAQIIPSTARVCRHYKKGKCREGAMCKFSHPRDKDDSPKVLSPIPNIASPQLQASPIRDDSPSPRPPSPIVQRPTSNSAWYQGAGSGSEADVPKGPEHPPESDDEDRFADADEDEEESSEIYTSIIKSPPAAYVQGRGLSPEPTTQRRVYPVVAGPKPIPYVTDIVPHWSQFADPKADGGVPFCKQLAQNQCALGEECRFRHSLTIDEYAMLFKDLQPNMWTISRTEKPQLALSSPPTTTMVSPLPVARASTKAASKSSVERPIALKKPCDFWPKGKCFNGDKCPFAHIGSPLPRSDSSSQPPKYPTICRNLQYDGECKYGSSCHYSHDLPPTSTDQEEQEQEQEDHGWGVTTNDDAWGEDSTTQKAEEPANNWWGAPADHDNGWGTPADNNDGGGASTAGTNSTRGARIDPNDGWGSSRGSQTHDNGSAGGSSSRARTRPGSRVCFDFTKSRCSRSNCRYSHDLSGGDSGQRSGRDSGLSGSGVSSSIAERRHRGRCRNYLQGRCTRGDQSVQEATSADCSGWDNQPVGNPVDQSWGQVETKEDWMDQGQAEDGGGWAAGTEGALGEPGDPENIQEVEEGPQDNDESWGQHLEEDSQGWGDGPAEDSEAAKVQKPCKAFGQGTCMRGDSCWFLHELPEDQVQFHREQDEDSVNPELEEQVEASPPYPVDEPVPEDPVLPEAPSPEPELKPEPDINLERFMYHCTVKFNNRCSPQSVMTAADSCNIVLSNLPPDSNTAEIHTLAASFGVVKELAFLGEAADSATVSIEFARPEDAVAAVKQLNDQKFGSKLILAKLDSRTPVFARSPLHSQMLMVSWPGATLVGWSYYPSITIAKAVAAKLDKTSFKDRKIGAVFERPGKKGPYAIRLTNLPPGATKAELDAFCTDPTPNLTTLGEPSYSQSPEDSIRDELKKYGRVEGFRVCPQDDGAFRTIAYVTMQTYSAADEAARALDKTTPSYLGKATLEVKHIYLASYKVLPEIFECIRDRLGIIRDSHKDQCTILDDFDGYTHNVELRSSIDESTSFAEANVELGKLIDGSLILDEEGGRLWDPYLNLPSSAKAVNKINDPNSDVPCFVHCDKRLQCVRVYGSADGQVRGKKTLLKILKKVSEQCHEIELDRAAQIATLVEGGLVRLQGSLGGNKISLNIVDARLTVRGTAEDLETAKGIVSELATSPSSSPSGLAVGSNLCPLCERVPVSPVRLTCRHAYCQACLQFALASTAKRDFNTLSPFFACIAPLRSSPKSQAGGPDAVVQRCNAPLSYVVVRDNLTTSQENLYLNAVFTASVRTSAGRFFFCPTPNCSVVHRAGEEGIVVRCPECSSDVCPKCSRRIHDGSLCEV</sequence>
<dbReference type="PROSITE" id="PS50102">
    <property type="entry name" value="RRM"/>
    <property type="match status" value="1"/>
</dbReference>
<keyword evidence="5 7" id="KW-0862">Zinc</keyword>
<feature type="domain" description="C3H1-type" evidence="10">
    <location>
        <begin position="135"/>
        <end position="162"/>
    </location>
</feature>
<feature type="domain" description="C3H1-type" evidence="10">
    <location>
        <begin position="621"/>
        <end position="640"/>
    </location>
</feature>
<feature type="zinc finger region" description="C3H1-type" evidence="7">
    <location>
        <begin position="98"/>
        <end position="125"/>
    </location>
</feature>
<feature type="compositionally biased region" description="Low complexity" evidence="8">
    <location>
        <begin position="594"/>
        <end position="617"/>
    </location>
</feature>
<feature type="compositionally biased region" description="Low complexity" evidence="8">
    <location>
        <begin position="561"/>
        <end position="570"/>
    </location>
</feature>
<dbReference type="Pfam" id="PF00076">
    <property type="entry name" value="RRM_1"/>
    <property type="match status" value="2"/>
</dbReference>
<accession>A0A4Y7TGU1</accession>
<dbReference type="InterPro" id="IPR045124">
    <property type="entry name" value="Su(sable)-like"/>
</dbReference>
<dbReference type="SMART" id="SM00360">
    <property type="entry name" value="RRM"/>
    <property type="match status" value="2"/>
</dbReference>
<feature type="region of interest" description="Disordered" evidence="8">
    <location>
        <begin position="646"/>
        <end position="665"/>
    </location>
</feature>
<dbReference type="InterPro" id="IPR036855">
    <property type="entry name" value="Znf_CCCH_sf"/>
</dbReference>
<dbReference type="PROSITE" id="PS50103">
    <property type="entry name" value="ZF_C3H1"/>
    <property type="match status" value="9"/>
</dbReference>
<dbReference type="PANTHER" id="PTHR13119:SF12">
    <property type="entry name" value="PROTEIN SUPPRESSOR OF SABLE"/>
    <property type="match status" value="1"/>
</dbReference>
<dbReference type="PROSITE" id="PS00518">
    <property type="entry name" value="ZF_RING_1"/>
    <property type="match status" value="1"/>
</dbReference>
<feature type="region of interest" description="Disordered" evidence="8">
    <location>
        <begin position="155"/>
        <end position="256"/>
    </location>
</feature>
<feature type="compositionally biased region" description="Low complexity" evidence="8">
    <location>
        <begin position="34"/>
        <end position="44"/>
    </location>
</feature>
<evidence type="ECO:0000313" key="11">
    <source>
        <dbReference type="EMBL" id="TEB33194.1"/>
    </source>
</evidence>
<feature type="domain" description="C3H1-type" evidence="10">
    <location>
        <begin position="7"/>
        <end position="35"/>
    </location>
</feature>
<evidence type="ECO:0000256" key="3">
    <source>
        <dbReference type="ARBA" id="ARBA00022771"/>
    </source>
</evidence>
<evidence type="ECO:0000259" key="10">
    <source>
        <dbReference type="PROSITE" id="PS50103"/>
    </source>
</evidence>
<feature type="compositionally biased region" description="Pro residues" evidence="8">
    <location>
        <begin position="794"/>
        <end position="815"/>
    </location>
</feature>
<evidence type="ECO:0000313" key="12">
    <source>
        <dbReference type="Proteomes" id="UP000298030"/>
    </source>
</evidence>
<dbReference type="CDD" id="cd20335">
    <property type="entry name" value="BRcat_RBR"/>
    <property type="match status" value="1"/>
</dbReference>
<feature type="domain" description="C3H1-type" evidence="10">
    <location>
        <begin position="307"/>
        <end position="334"/>
    </location>
</feature>
<feature type="domain" description="C3H1-type" evidence="10">
    <location>
        <begin position="98"/>
        <end position="125"/>
    </location>
</feature>
<feature type="zinc finger region" description="C3H1-type" evidence="7">
    <location>
        <begin position="398"/>
        <end position="420"/>
    </location>
</feature>
<feature type="region of interest" description="Disordered" evidence="8">
    <location>
        <begin position="458"/>
        <end position="570"/>
    </location>
</feature>
<keyword evidence="1 7" id="KW-0479">Metal-binding</keyword>
<feature type="compositionally biased region" description="Acidic residues" evidence="8">
    <location>
        <begin position="699"/>
        <end position="716"/>
    </location>
</feature>
<gene>
    <name evidence="11" type="ORF">FA13DRAFT_1730953</name>
</gene>
<feature type="zinc finger region" description="C3H1-type" evidence="7">
    <location>
        <begin position="621"/>
        <end position="640"/>
    </location>
</feature>
<feature type="zinc finger region" description="C3H1-type" evidence="7">
    <location>
        <begin position="7"/>
        <end position="35"/>
    </location>
</feature>
<feature type="compositionally biased region" description="Acidic residues" evidence="8">
    <location>
        <begin position="231"/>
        <end position="248"/>
    </location>
</feature>
<feature type="domain" description="C3H1-type" evidence="10">
    <location>
        <begin position="398"/>
        <end position="420"/>
    </location>
</feature>